<dbReference type="SUPFAM" id="SSF56300">
    <property type="entry name" value="Metallo-dependent phosphatases"/>
    <property type="match status" value="1"/>
</dbReference>
<reference evidence="10 11" key="1">
    <citation type="submission" date="2019-03" db="EMBL/GenBank/DDBJ databases">
        <title>Single cell metagenomics reveals metabolic interactions within the superorganism composed of flagellate Streblomastix strix and complex community of Bacteroidetes bacteria on its surface.</title>
        <authorList>
            <person name="Treitli S.C."/>
            <person name="Kolisko M."/>
            <person name="Husnik F."/>
            <person name="Keeling P."/>
            <person name="Hampl V."/>
        </authorList>
    </citation>
    <scope>NUCLEOTIDE SEQUENCE [LARGE SCALE GENOMIC DNA]</scope>
    <source>
        <strain evidence="10">ST1C</strain>
    </source>
</reference>
<feature type="domain" description="Serine/threonine specific protein phosphatases" evidence="9">
    <location>
        <begin position="237"/>
        <end position="422"/>
    </location>
</feature>
<sequence>MNNEEIYKVLAQQILKFDSAETIQQRLVQKTQEIIMKDITSESDQLIQPKNKQIKIIQQIQSKIPHLHPIYTLNGRAFDNEYRRRRSFYACSEASSTFGQNNQIFDNRFPVYRIQRFASLTKLYYNTPKTKNLALMKIQLPEITINFDHLKNRIIETRQQLIKDQHLGKESEIDQIEIPGIFSYEQVYKLKNDIRRAVEQQFDRNYPLFILDQLNIFLDYAMKYYQEIENKIQHIDIDVHFGMNINMNTNDDCSQLVNENQTTNKSGLLCIGDIHGNFNALLKVLDIVDDILIQNNHTRGKIVFLGDFIDRGDYSLECALLIIAYKLAFPNRIFLIRGNHDSLFSPNNQPKFNKQISKQFPQNETDNYHPLVMKLVDIFTLMPISCIATLIYHTPLPAQQQSIQQIQSSSSSQQQLNTPPFPLKHIRRIQLVHGGISPLIPIPSNEDEINQMNIEDIHLIK</sequence>
<evidence type="ECO:0000256" key="1">
    <source>
        <dbReference type="ARBA" id="ARBA00001936"/>
    </source>
</evidence>
<evidence type="ECO:0000256" key="2">
    <source>
        <dbReference type="ARBA" id="ARBA00013081"/>
    </source>
</evidence>
<comment type="catalytic activity">
    <reaction evidence="8">
        <text>O-phospho-L-threonyl-[protein] + H2O = L-threonyl-[protein] + phosphate</text>
        <dbReference type="Rhea" id="RHEA:47004"/>
        <dbReference type="Rhea" id="RHEA-COMP:11060"/>
        <dbReference type="Rhea" id="RHEA-COMP:11605"/>
        <dbReference type="ChEBI" id="CHEBI:15377"/>
        <dbReference type="ChEBI" id="CHEBI:30013"/>
        <dbReference type="ChEBI" id="CHEBI:43474"/>
        <dbReference type="ChEBI" id="CHEBI:61977"/>
        <dbReference type="EC" id="3.1.3.16"/>
    </reaction>
</comment>
<evidence type="ECO:0000256" key="3">
    <source>
        <dbReference type="ARBA" id="ARBA00022723"/>
    </source>
</evidence>
<dbReference type="PANTHER" id="PTHR11668:SF300">
    <property type="entry name" value="SERINE_THREONINE-PROTEIN PHOSPHATASE"/>
    <property type="match status" value="1"/>
</dbReference>
<dbReference type="PRINTS" id="PR00114">
    <property type="entry name" value="STPHPHTASE"/>
</dbReference>
<feature type="non-terminal residue" evidence="10">
    <location>
        <position position="461"/>
    </location>
</feature>
<evidence type="ECO:0000256" key="5">
    <source>
        <dbReference type="ARBA" id="ARBA00022912"/>
    </source>
</evidence>
<dbReference type="EMBL" id="SNRW01009177">
    <property type="protein sequence ID" value="KAA6378389.1"/>
    <property type="molecule type" value="Genomic_DNA"/>
</dbReference>
<evidence type="ECO:0000256" key="8">
    <source>
        <dbReference type="ARBA" id="ARBA00048336"/>
    </source>
</evidence>
<evidence type="ECO:0000256" key="6">
    <source>
        <dbReference type="ARBA" id="ARBA00023211"/>
    </source>
</evidence>
<comment type="caution">
    <text evidence="10">The sequence shown here is derived from an EMBL/GenBank/DDBJ whole genome shotgun (WGS) entry which is preliminary data.</text>
</comment>
<dbReference type="CDD" id="cd00144">
    <property type="entry name" value="MPP_PPP_family"/>
    <property type="match status" value="1"/>
</dbReference>
<dbReference type="InterPro" id="IPR004843">
    <property type="entry name" value="Calcineurin-like_PHP"/>
</dbReference>
<dbReference type="OrthoDB" id="10267127at2759"/>
<comment type="catalytic activity">
    <reaction evidence="7">
        <text>O-phospho-L-seryl-[protein] + H2O = L-seryl-[protein] + phosphate</text>
        <dbReference type="Rhea" id="RHEA:20629"/>
        <dbReference type="Rhea" id="RHEA-COMP:9863"/>
        <dbReference type="Rhea" id="RHEA-COMP:11604"/>
        <dbReference type="ChEBI" id="CHEBI:15377"/>
        <dbReference type="ChEBI" id="CHEBI:29999"/>
        <dbReference type="ChEBI" id="CHEBI:43474"/>
        <dbReference type="ChEBI" id="CHEBI:83421"/>
        <dbReference type="EC" id="3.1.3.16"/>
    </reaction>
</comment>
<name>A0A5J4V6J4_9EUKA</name>
<evidence type="ECO:0000259" key="9">
    <source>
        <dbReference type="SMART" id="SM00156"/>
    </source>
</evidence>
<keyword evidence="3" id="KW-0479">Metal-binding</keyword>
<dbReference type="InterPro" id="IPR006186">
    <property type="entry name" value="Ser/Thr-sp_prot-phosphatase"/>
</dbReference>
<dbReference type="Gene3D" id="3.60.21.10">
    <property type="match status" value="1"/>
</dbReference>
<dbReference type="EC" id="3.1.3.16" evidence="2"/>
<dbReference type="InterPro" id="IPR029052">
    <property type="entry name" value="Metallo-depent_PP-like"/>
</dbReference>
<proteinExistence type="predicted"/>
<evidence type="ECO:0000256" key="4">
    <source>
        <dbReference type="ARBA" id="ARBA00022801"/>
    </source>
</evidence>
<dbReference type="GO" id="GO:0004722">
    <property type="term" value="F:protein serine/threonine phosphatase activity"/>
    <property type="evidence" value="ECO:0007669"/>
    <property type="project" value="UniProtKB-EC"/>
</dbReference>
<dbReference type="SMART" id="SM00156">
    <property type="entry name" value="PP2Ac"/>
    <property type="match status" value="1"/>
</dbReference>
<evidence type="ECO:0000256" key="7">
    <source>
        <dbReference type="ARBA" id="ARBA00047761"/>
    </source>
</evidence>
<keyword evidence="5" id="KW-0904">Protein phosphatase</keyword>
<gene>
    <name evidence="10" type="ORF">EZS28_026083</name>
</gene>
<dbReference type="GO" id="GO:0005634">
    <property type="term" value="C:nucleus"/>
    <property type="evidence" value="ECO:0007669"/>
    <property type="project" value="TreeGrafter"/>
</dbReference>
<evidence type="ECO:0000313" key="11">
    <source>
        <dbReference type="Proteomes" id="UP000324800"/>
    </source>
</evidence>
<dbReference type="GO" id="GO:0005737">
    <property type="term" value="C:cytoplasm"/>
    <property type="evidence" value="ECO:0007669"/>
    <property type="project" value="TreeGrafter"/>
</dbReference>
<protein>
    <recommendedName>
        <fullName evidence="2">protein-serine/threonine phosphatase</fullName>
        <ecNumber evidence="2">3.1.3.16</ecNumber>
    </recommendedName>
</protein>
<dbReference type="AlphaFoldDB" id="A0A5J4V6J4"/>
<organism evidence="10 11">
    <name type="scientific">Streblomastix strix</name>
    <dbReference type="NCBI Taxonomy" id="222440"/>
    <lineage>
        <taxon>Eukaryota</taxon>
        <taxon>Metamonada</taxon>
        <taxon>Preaxostyla</taxon>
        <taxon>Oxymonadida</taxon>
        <taxon>Streblomastigidae</taxon>
        <taxon>Streblomastix</taxon>
    </lineage>
</organism>
<dbReference type="GO" id="GO:0046872">
    <property type="term" value="F:metal ion binding"/>
    <property type="evidence" value="ECO:0007669"/>
    <property type="project" value="UniProtKB-KW"/>
</dbReference>
<evidence type="ECO:0000313" key="10">
    <source>
        <dbReference type="EMBL" id="KAA6378389.1"/>
    </source>
</evidence>
<dbReference type="Proteomes" id="UP000324800">
    <property type="component" value="Unassembled WGS sequence"/>
</dbReference>
<dbReference type="Pfam" id="PF00149">
    <property type="entry name" value="Metallophos"/>
    <property type="match status" value="1"/>
</dbReference>
<dbReference type="PANTHER" id="PTHR11668">
    <property type="entry name" value="SERINE/THREONINE PROTEIN PHOSPHATASE"/>
    <property type="match status" value="1"/>
</dbReference>
<keyword evidence="6" id="KW-0464">Manganese</keyword>
<keyword evidence="4" id="KW-0378">Hydrolase</keyword>
<dbReference type="InterPro" id="IPR050341">
    <property type="entry name" value="PP1_catalytic_subunit"/>
</dbReference>
<accession>A0A5J4V6J4</accession>
<comment type="cofactor">
    <cofactor evidence="1">
        <name>Mn(2+)</name>
        <dbReference type="ChEBI" id="CHEBI:29035"/>
    </cofactor>
</comment>